<proteinExistence type="predicted"/>
<dbReference type="PANTHER" id="PTHR24409:SF295">
    <property type="entry name" value="AZ2-RELATED"/>
    <property type="match status" value="1"/>
</dbReference>
<dbReference type="HOGENOM" id="CLU_075838_1_1_1"/>
<dbReference type="SMART" id="SM00355">
    <property type="entry name" value="ZnF_C2H2"/>
    <property type="match status" value="6"/>
</dbReference>
<reference evidence="8" key="1">
    <citation type="journal article" date="2012" name="BMC Genomics">
        <title>Comparative genomics of the white-rot fungi, Phanerochaete carnosa and P. chrysosporium, to elucidate the genetic basis of the distinct wood types they colonize.</title>
        <authorList>
            <person name="Suzuki H."/>
            <person name="MacDonald J."/>
            <person name="Syed K."/>
            <person name="Salamov A."/>
            <person name="Hori C."/>
            <person name="Aerts A."/>
            <person name="Henrissat B."/>
            <person name="Wiebenga A."/>
            <person name="vanKuyk P.A."/>
            <person name="Barry K."/>
            <person name="Lindquist E."/>
            <person name="LaButti K."/>
            <person name="Lapidus A."/>
            <person name="Lucas S."/>
            <person name="Coutinho P."/>
            <person name="Gong Y."/>
            <person name="Samejima M."/>
            <person name="Mahadevan R."/>
            <person name="Abou-Zaid M."/>
            <person name="de Vries R.P."/>
            <person name="Igarashi K."/>
            <person name="Yadav J.S."/>
            <person name="Grigoriev I.V."/>
            <person name="Master E.R."/>
        </authorList>
    </citation>
    <scope>NUCLEOTIDE SEQUENCE [LARGE SCALE GENOMIC DNA]</scope>
    <source>
        <strain evidence="8">HHB-10118-sp</strain>
    </source>
</reference>
<keyword evidence="3 5" id="KW-0863">Zinc-finger</keyword>
<dbReference type="PROSITE" id="PS00028">
    <property type="entry name" value="ZINC_FINGER_C2H2_1"/>
    <property type="match status" value="4"/>
</dbReference>
<keyword evidence="4" id="KW-0862">Zinc</keyword>
<name>K5UQV6_PHACS</name>
<dbReference type="GeneID" id="18917738"/>
<sequence length="333" mass="37266">MLSWFGVIVNWAQYLLNGSDTQCADSDCTAFSPPQLVDPTHQCAACNINFVSAQALANQRTSFPVHYTCLQCNREFVSLEARKAHYTQSSHHHYCEICDEDFESEVKLDLHLEIFHLYCRVCDVFFPSQNDKDENHAFNSHHYCPSCPRGFKTENDLVHHVRTHLPKALPCPGKKCNRSFALPADLIRHMESGGCRSRVTRHDIDKAVIAYDRARVITDVSHLLLGSDGEYTTPSAAHVWATNDSWNGSAFECVVCHKTFQRLAHLNDHLQSPAHADEIYKCPAAYGGCAAQFGTLSALVQHVEIATCGISKFQGQVHTVMDKITRGTRGLGF</sequence>
<dbReference type="PROSITE" id="PS50157">
    <property type="entry name" value="ZINC_FINGER_C2H2_2"/>
    <property type="match status" value="2"/>
</dbReference>
<keyword evidence="9" id="KW-1185">Reference proteome</keyword>
<dbReference type="Proteomes" id="UP000008370">
    <property type="component" value="Unassembled WGS sequence"/>
</dbReference>
<evidence type="ECO:0000256" key="5">
    <source>
        <dbReference type="PROSITE-ProRule" id="PRU00042"/>
    </source>
</evidence>
<feature type="chain" id="PRO_5003884124" description="C2H2-type domain-containing protein" evidence="6">
    <location>
        <begin position="19"/>
        <end position="333"/>
    </location>
</feature>
<dbReference type="Pfam" id="PF12874">
    <property type="entry name" value="zf-met"/>
    <property type="match status" value="2"/>
</dbReference>
<evidence type="ECO:0000256" key="6">
    <source>
        <dbReference type="SAM" id="SignalP"/>
    </source>
</evidence>
<dbReference type="GO" id="GO:0005634">
    <property type="term" value="C:nucleus"/>
    <property type="evidence" value="ECO:0007669"/>
    <property type="project" value="TreeGrafter"/>
</dbReference>
<dbReference type="SUPFAM" id="SSF57667">
    <property type="entry name" value="beta-beta-alpha zinc fingers"/>
    <property type="match status" value="2"/>
</dbReference>
<evidence type="ECO:0000256" key="1">
    <source>
        <dbReference type="ARBA" id="ARBA00022723"/>
    </source>
</evidence>
<dbReference type="EMBL" id="JH930475">
    <property type="protein sequence ID" value="EKM52221.1"/>
    <property type="molecule type" value="Genomic_DNA"/>
</dbReference>
<dbReference type="AlphaFoldDB" id="K5UQV6"/>
<feature type="domain" description="C2H2-type" evidence="7">
    <location>
        <begin position="251"/>
        <end position="280"/>
    </location>
</feature>
<dbReference type="GO" id="GO:0000977">
    <property type="term" value="F:RNA polymerase II transcription regulatory region sequence-specific DNA binding"/>
    <property type="evidence" value="ECO:0007669"/>
    <property type="project" value="TreeGrafter"/>
</dbReference>
<evidence type="ECO:0000313" key="9">
    <source>
        <dbReference type="Proteomes" id="UP000008370"/>
    </source>
</evidence>
<keyword evidence="1" id="KW-0479">Metal-binding</keyword>
<evidence type="ECO:0000256" key="3">
    <source>
        <dbReference type="ARBA" id="ARBA00022771"/>
    </source>
</evidence>
<dbReference type="InParanoid" id="K5UQV6"/>
<gene>
    <name evidence="8" type="ORF">PHACADRAFT_260449</name>
</gene>
<dbReference type="RefSeq" id="XP_007398578.1">
    <property type="nucleotide sequence ID" value="XM_007398516.1"/>
</dbReference>
<evidence type="ECO:0000313" key="8">
    <source>
        <dbReference type="EMBL" id="EKM52221.1"/>
    </source>
</evidence>
<dbReference type="InterPro" id="IPR013087">
    <property type="entry name" value="Znf_C2H2_type"/>
</dbReference>
<evidence type="ECO:0000256" key="2">
    <source>
        <dbReference type="ARBA" id="ARBA00022737"/>
    </source>
</evidence>
<keyword evidence="6" id="KW-0732">Signal</keyword>
<dbReference type="Pfam" id="PF13894">
    <property type="entry name" value="zf-C2H2_4"/>
    <property type="match status" value="1"/>
</dbReference>
<dbReference type="KEGG" id="pco:PHACADRAFT_260449"/>
<feature type="domain" description="C2H2-type" evidence="7">
    <location>
        <begin position="142"/>
        <end position="164"/>
    </location>
</feature>
<evidence type="ECO:0000259" key="7">
    <source>
        <dbReference type="PROSITE" id="PS50157"/>
    </source>
</evidence>
<dbReference type="OrthoDB" id="6077919at2759"/>
<evidence type="ECO:0000256" key="4">
    <source>
        <dbReference type="ARBA" id="ARBA00022833"/>
    </source>
</evidence>
<feature type="signal peptide" evidence="6">
    <location>
        <begin position="1"/>
        <end position="18"/>
    </location>
</feature>
<protein>
    <recommendedName>
        <fullName evidence="7">C2H2-type domain-containing protein</fullName>
    </recommendedName>
</protein>
<dbReference type="InterPro" id="IPR036236">
    <property type="entry name" value="Znf_C2H2_sf"/>
</dbReference>
<dbReference type="Gene3D" id="3.30.160.60">
    <property type="entry name" value="Classic Zinc Finger"/>
    <property type="match status" value="2"/>
</dbReference>
<dbReference type="PANTHER" id="PTHR24409">
    <property type="entry name" value="ZINC FINGER PROTEIN 142"/>
    <property type="match status" value="1"/>
</dbReference>
<organism evidence="8 9">
    <name type="scientific">Phanerochaete carnosa (strain HHB-10118-sp)</name>
    <name type="common">White-rot fungus</name>
    <name type="synonym">Peniophora carnosa</name>
    <dbReference type="NCBI Taxonomy" id="650164"/>
    <lineage>
        <taxon>Eukaryota</taxon>
        <taxon>Fungi</taxon>
        <taxon>Dikarya</taxon>
        <taxon>Basidiomycota</taxon>
        <taxon>Agaricomycotina</taxon>
        <taxon>Agaricomycetes</taxon>
        <taxon>Polyporales</taxon>
        <taxon>Phanerochaetaceae</taxon>
        <taxon>Phanerochaete</taxon>
    </lineage>
</organism>
<dbReference type="GO" id="GO:0008270">
    <property type="term" value="F:zinc ion binding"/>
    <property type="evidence" value="ECO:0007669"/>
    <property type="project" value="UniProtKB-KW"/>
</dbReference>
<dbReference type="GO" id="GO:0000981">
    <property type="term" value="F:DNA-binding transcription factor activity, RNA polymerase II-specific"/>
    <property type="evidence" value="ECO:0007669"/>
    <property type="project" value="TreeGrafter"/>
</dbReference>
<keyword evidence="2" id="KW-0677">Repeat</keyword>
<accession>K5UQV6</accession>